<name>A0ABV6P242_9ACTN</name>
<dbReference type="EMBL" id="JBHLUE010000019">
    <property type="protein sequence ID" value="MFC0567095.1"/>
    <property type="molecule type" value="Genomic_DNA"/>
</dbReference>
<dbReference type="PANTHER" id="PTHR46796">
    <property type="entry name" value="HTH-TYPE TRANSCRIPTIONAL ACTIVATOR RHAS-RELATED"/>
    <property type="match status" value="1"/>
</dbReference>
<dbReference type="PROSITE" id="PS01124">
    <property type="entry name" value="HTH_ARAC_FAMILY_2"/>
    <property type="match status" value="1"/>
</dbReference>
<dbReference type="Gene3D" id="1.10.10.60">
    <property type="entry name" value="Homeodomain-like"/>
    <property type="match status" value="1"/>
</dbReference>
<keyword evidence="6" id="KW-1185">Reference proteome</keyword>
<feature type="domain" description="HTH araC/xylS-type" evidence="4">
    <location>
        <begin position="170"/>
        <end position="267"/>
    </location>
</feature>
<dbReference type="InterPro" id="IPR018062">
    <property type="entry name" value="HTH_AraC-typ_CS"/>
</dbReference>
<keyword evidence="2" id="KW-0238">DNA-binding</keyword>
<gene>
    <name evidence="5" type="ORF">ACFFHU_23510</name>
</gene>
<accession>A0ABV6P242</accession>
<dbReference type="InterPro" id="IPR046532">
    <property type="entry name" value="DUF6597"/>
</dbReference>
<keyword evidence="3" id="KW-0804">Transcription</keyword>
<proteinExistence type="predicted"/>
<evidence type="ECO:0000313" key="6">
    <source>
        <dbReference type="Proteomes" id="UP001589894"/>
    </source>
</evidence>
<dbReference type="RefSeq" id="WP_377342307.1">
    <property type="nucleotide sequence ID" value="NZ_JBHLUE010000019.1"/>
</dbReference>
<evidence type="ECO:0000313" key="5">
    <source>
        <dbReference type="EMBL" id="MFC0567095.1"/>
    </source>
</evidence>
<evidence type="ECO:0000259" key="4">
    <source>
        <dbReference type="PROSITE" id="PS01124"/>
    </source>
</evidence>
<reference evidence="5 6" key="1">
    <citation type="submission" date="2024-09" db="EMBL/GenBank/DDBJ databases">
        <authorList>
            <person name="Sun Q."/>
            <person name="Mori K."/>
        </authorList>
    </citation>
    <scope>NUCLEOTIDE SEQUENCE [LARGE SCALE GENOMIC DNA]</scope>
    <source>
        <strain evidence="5 6">TBRC 2205</strain>
    </source>
</reference>
<comment type="caution">
    <text evidence="5">The sequence shown here is derived from an EMBL/GenBank/DDBJ whole genome shotgun (WGS) entry which is preliminary data.</text>
</comment>
<protein>
    <submittedName>
        <fullName evidence="5">Helix-turn-helix domain-containing protein</fullName>
    </submittedName>
</protein>
<dbReference type="InterPro" id="IPR050204">
    <property type="entry name" value="AraC_XylS_family_regulators"/>
</dbReference>
<evidence type="ECO:0000256" key="2">
    <source>
        <dbReference type="ARBA" id="ARBA00023125"/>
    </source>
</evidence>
<dbReference type="InterPro" id="IPR018060">
    <property type="entry name" value="HTH_AraC"/>
</dbReference>
<organism evidence="5 6">
    <name type="scientific">Plantactinospora siamensis</name>
    <dbReference type="NCBI Taxonomy" id="555372"/>
    <lineage>
        <taxon>Bacteria</taxon>
        <taxon>Bacillati</taxon>
        <taxon>Actinomycetota</taxon>
        <taxon>Actinomycetes</taxon>
        <taxon>Micromonosporales</taxon>
        <taxon>Micromonosporaceae</taxon>
        <taxon>Plantactinospora</taxon>
    </lineage>
</organism>
<dbReference type="PROSITE" id="PS00041">
    <property type="entry name" value="HTH_ARAC_FAMILY_1"/>
    <property type="match status" value="1"/>
</dbReference>
<keyword evidence="1" id="KW-0805">Transcription regulation</keyword>
<dbReference type="Pfam" id="PF12833">
    <property type="entry name" value="HTH_18"/>
    <property type="match status" value="1"/>
</dbReference>
<dbReference type="Pfam" id="PF20240">
    <property type="entry name" value="DUF6597"/>
    <property type="match status" value="1"/>
</dbReference>
<dbReference type="PANTHER" id="PTHR46796:SF15">
    <property type="entry name" value="BLL1074 PROTEIN"/>
    <property type="match status" value="1"/>
</dbReference>
<dbReference type="SMART" id="SM00342">
    <property type="entry name" value="HTH_ARAC"/>
    <property type="match status" value="1"/>
</dbReference>
<dbReference type="Proteomes" id="UP001589894">
    <property type="component" value="Unassembled WGS sequence"/>
</dbReference>
<sequence>MYREQPAGPELAGTILWASVRESGAGPTRVLPDGCLDLIWSSTHGLFVAGPDTAAHLAAGMPGECCVALRFAPGTGPAVIGVPASELRDRRWPLADLWPAAVARELADRMAEAAATGAERAGGEWAGAERAGGEWAGGERAGGEWAGAERAGGVLLTAAADRLRAAGGPDRLAGVVARGMAAGRPVAAVAAEVGLGERQLHRRSRELFGYGPKTLARILRLRRALTLVYAGVPVAEVAFRTGYADQPHLSREVRALAGVPLGALTAGGG</sequence>
<evidence type="ECO:0000256" key="1">
    <source>
        <dbReference type="ARBA" id="ARBA00023015"/>
    </source>
</evidence>
<evidence type="ECO:0000256" key="3">
    <source>
        <dbReference type="ARBA" id="ARBA00023163"/>
    </source>
</evidence>